<organism evidence="1">
    <name type="scientific">Schistosoma japonicum</name>
    <name type="common">Blood fluke</name>
    <dbReference type="NCBI Taxonomy" id="6182"/>
    <lineage>
        <taxon>Eukaryota</taxon>
        <taxon>Metazoa</taxon>
        <taxon>Spiralia</taxon>
        <taxon>Lophotrochozoa</taxon>
        <taxon>Platyhelminthes</taxon>
        <taxon>Trematoda</taxon>
        <taxon>Digenea</taxon>
        <taxon>Strigeidida</taxon>
        <taxon>Schistosomatoidea</taxon>
        <taxon>Schistosomatidae</taxon>
        <taxon>Schistosoma</taxon>
    </lineage>
</organism>
<dbReference type="AlphaFoldDB" id="Q5BZA9"/>
<reference evidence="1" key="2">
    <citation type="journal article" date="2006" name="PLoS Pathog.">
        <title>New perspectives on host-parasite interplay by comparative transcriptomic and proteomic analyses of Schistosoma japonicum.</title>
        <authorList>
            <person name="Liu F."/>
            <person name="Lu J."/>
            <person name="Hu W."/>
            <person name="Wang S.Y."/>
            <person name="Cui S.J."/>
            <person name="Chi M."/>
            <person name="Yan Q."/>
            <person name="Wang X.R."/>
            <person name="Song H.D."/>
            <person name="Xu X.N."/>
            <person name="Wang J.J."/>
            <person name="Zhang X.L."/>
            <person name="Zhang X."/>
            <person name="Wang Z.Q."/>
            <person name="Xue C.L."/>
            <person name="Brindley P.J."/>
            <person name="McManus D.P."/>
            <person name="Yang P.Y."/>
            <person name="Feng Z."/>
            <person name="Chen Z."/>
            <person name="Han Z.G."/>
        </authorList>
    </citation>
    <scope>NUCLEOTIDE SEQUENCE</scope>
</reference>
<name>Q5BZA9_SCHJA</name>
<proteinExistence type="evidence at transcript level"/>
<reference evidence="1" key="1">
    <citation type="submission" date="2005-03" db="EMBL/GenBank/DDBJ databases">
        <authorList>
            <person name="Han Z."/>
        </authorList>
    </citation>
    <scope>NUCLEOTIDE SEQUENCE</scope>
</reference>
<protein>
    <submittedName>
        <fullName evidence="1">Uncharacterized protein</fullName>
    </submittedName>
</protein>
<accession>Q5BZA9</accession>
<dbReference type="EMBL" id="AY811377">
    <property type="protein sequence ID" value="AAX27266.1"/>
    <property type="molecule type" value="mRNA"/>
</dbReference>
<sequence>MLLQLQRLYHNVTSFQVIKLSIHTIFYHHLIVQRKILSVQYVLFRHNTI</sequence>
<evidence type="ECO:0000313" key="1">
    <source>
        <dbReference type="EMBL" id="AAX27266.1"/>
    </source>
</evidence>